<dbReference type="InterPro" id="IPR001977">
    <property type="entry name" value="Depp_CoAkinase"/>
</dbReference>
<evidence type="ECO:0000313" key="5">
    <source>
        <dbReference type="EMBL" id="MCQ4615099.1"/>
    </source>
</evidence>
<comment type="caution">
    <text evidence="5">The sequence shown here is derived from an EMBL/GenBank/DDBJ whole genome shotgun (WGS) entry which is preliminary data.</text>
</comment>
<comment type="catalytic activity">
    <reaction evidence="3">
        <text>3'-dephospho-CoA + ATP = ADP + CoA + H(+)</text>
        <dbReference type="Rhea" id="RHEA:18245"/>
        <dbReference type="ChEBI" id="CHEBI:15378"/>
        <dbReference type="ChEBI" id="CHEBI:30616"/>
        <dbReference type="ChEBI" id="CHEBI:57287"/>
        <dbReference type="ChEBI" id="CHEBI:57328"/>
        <dbReference type="ChEBI" id="CHEBI:456216"/>
        <dbReference type="EC" id="2.7.1.24"/>
    </reaction>
</comment>
<reference evidence="5 6" key="1">
    <citation type="submission" date="2021-04" db="EMBL/GenBank/DDBJ databases">
        <title>Corynebacterium genitalium sp. nov. and Corynebacterium genitalium sp. nov., two new species of the genus Corynebacterium.</title>
        <authorList>
            <person name="Jaen-Luchoro D."/>
            <person name="Pinyeiro-Iglesias B."/>
            <person name="Al-Shaer S."/>
            <person name="Karlsson R."/>
            <person name="Gonzales-Siles L."/>
            <person name="Cardew S."/>
            <person name="Jensie-Markopolous S."/>
            <person name="Ohlen M."/>
            <person name="Inganas E."/>
            <person name="Moore E.R.B."/>
        </authorList>
    </citation>
    <scope>NUCLEOTIDE SEQUENCE [LARGE SCALE GENOMIC DNA]</scope>
    <source>
        <strain evidence="5 6">CCUG 55013</strain>
    </source>
</reference>
<dbReference type="EC" id="2.7.1.24" evidence="3 4"/>
<keyword evidence="3 5" id="KW-0808">Transferase</keyword>
<accession>A0ABD4TV32</accession>
<keyword evidence="3" id="KW-0173">Coenzyme A biosynthesis</keyword>
<dbReference type="InterPro" id="IPR027417">
    <property type="entry name" value="P-loop_NTPase"/>
</dbReference>
<proteinExistence type="inferred from homology"/>
<keyword evidence="2 3" id="KW-0067">ATP-binding</keyword>
<protein>
    <recommendedName>
        <fullName evidence="3 4">Dephospho-CoA kinase</fullName>
        <ecNumber evidence="3 4">2.7.1.24</ecNumber>
    </recommendedName>
    <alternativeName>
        <fullName evidence="3">Dephosphocoenzyme A kinase</fullName>
    </alternativeName>
</protein>
<evidence type="ECO:0000256" key="3">
    <source>
        <dbReference type="HAMAP-Rule" id="MF_00376"/>
    </source>
</evidence>
<evidence type="ECO:0000313" key="6">
    <source>
        <dbReference type="Proteomes" id="UP001205080"/>
    </source>
</evidence>
<dbReference type="CDD" id="cd02022">
    <property type="entry name" value="DPCK"/>
    <property type="match status" value="1"/>
</dbReference>
<dbReference type="AlphaFoldDB" id="A0ABD4TV32"/>
<dbReference type="PANTHER" id="PTHR10695">
    <property type="entry name" value="DEPHOSPHO-COA KINASE-RELATED"/>
    <property type="match status" value="1"/>
</dbReference>
<sequence length="204" mass="22316">MLKIGLTGGIGSGKSSVAALLRERGFVVVDADRIARDVLQPGNDALKEVAAAFGDDLVDASGALNRKLLAQRAFASEEQTQKLNSITHPAIRKESSRQFDAAEAEGARVAVYDMPLLVELGLHRQMDFTVVVDVNQEERVRRLVQSRGLAEADARSRIARQIDDDDRLAAADYVIDNSGPLSELAPQVDALVDYVERELLQHQR</sequence>
<keyword evidence="1 3" id="KW-0547">Nucleotide-binding</keyword>
<dbReference type="PANTHER" id="PTHR10695:SF46">
    <property type="entry name" value="BIFUNCTIONAL COENZYME A SYNTHASE-RELATED"/>
    <property type="match status" value="1"/>
</dbReference>
<keyword evidence="3" id="KW-0963">Cytoplasm</keyword>
<dbReference type="Pfam" id="PF01121">
    <property type="entry name" value="CoaE"/>
    <property type="match status" value="1"/>
</dbReference>
<dbReference type="GO" id="GO:0005737">
    <property type="term" value="C:cytoplasm"/>
    <property type="evidence" value="ECO:0007669"/>
    <property type="project" value="UniProtKB-SubCell"/>
</dbReference>
<comment type="pathway">
    <text evidence="3">Cofactor biosynthesis; coenzyme A biosynthesis; CoA from (R)-pantothenate: step 5/5.</text>
</comment>
<dbReference type="PROSITE" id="PS51219">
    <property type="entry name" value="DPCK"/>
    <property type="match status" value="1"/>
</dbReference>
<dbReference type="Gene3D" id="3.40.50.300">
    <property type="entry name" value="P-loop containing nucleotide triphosphate hydrolases"/>
    <property type="match status" value="1"/>
</dbReference>
<dbReference type="NCBIfam" id="TIGR00152">
    <property type="entry name" value="dephospho-CoA kinase"/>
    <property type="match status" value="1"/>
</dbReference>
<dbReference type="HAMAP" id="MF_00376">
    <property type="entry name" value="Dephospho_CoA_kinase"/>
    <property type="match status" value="1"/>
</dbReference>
<comment type="similarity">
    <text evidence="3">Belongs to the CoaE family.</text>
</comment>
<evidence type="ECO:0000256" key="4">
    <source>
        <dbReference type="NCBIfam" id="TIGR00152"/>
    </source>
</evidence>
<dbReference type="SUPFAM" id="SSF52540">
    <property type="entry name" value="P-loop containing nucleoside triphosphate hydrolases"/>
    <property type="match status" value="1"/>
</dbReference>
<dbReference type="GO" id="GO:0015937">
    <property type="term" value="P:coenzyme A biosynthetic process"/>
    <property type="evidence" value="ECO:0007669"/>
    <property type="project" value="UniProtKB-UniRule"/>
</dbReference>
<evidence type="ECO:0000256" key="2">
    <source>
        <dbReference type="ARBA" id="ARBA00022840"/>
    </source>
</evidence>
<feature type="binding site" evidence="3">
    <location>
        <begin position="11"/>
        <end position="16"/>
    </location>
    <ligand>
        <name>ATP</name>
        <dbReference type="ChEBI" id="CHEBI:30616"/>
    </ligand>
</feature>
<organism evidence="5 6">
    <name type="scientific">Corynebacterium pseudogenitalium</name>
    <dbReference type="NCBI Taxonomy" id="38303"/>
    <lineage>
        <taxon>Bacteria</taxon>
        <taxon>Bacillati</taxon>
        <taxon>Actinomycetota</taxon>
        <taxon>Actinomycetes</taxon>
        <taxon>Mycobacteriales</taxon>
        <taxon>Corynebacteriaceae</taxon>
        <taxon>Corynebacterium</taxon>
    </lineage>
</organism>
<keyword evidence="3 5" id="KW-0418">Kinase</keyword>
<dbReference type="EMBL" id="JAGPYW010000017">
    <property type="protein sequence ID" value="MCQ4615099.1"/>
    <property type="molecule type" value="Genomic_DNA"/>
</dbReference>
<gene>
    <name evidence="3" type="primary">coaE</name>
    <name evidence="5" type="ORF">KBX22_10230</name>
</gene>
<comment type="function">
    <text evidence="3">Catalyzes the phosphorylation of the 3'-hydroxyl group of dephosphocoenzyme A to form coenzyme A.</text>
</comment>
<dbReference type="GO" id="GO:0005524">
    <property type="term" value="F:ATP binding"/>
    <property type="evidence" value="ECO:0007669"/>
    <property type="project" value="UniProtKB-UniRule"/>
</dbReference>
<evidence type="ECO:0000256" key="1">
    <source>
        <dbReference type="ARBA" id="ARBA00022741"/>
    </source>
</evidence>
<dbReference type="RefSeq" id="WP_256001394.1">
    <property type="nucleotide sequence ID" value="NZ_JAGPYW010000017.1"/>
</dbReference>
<comment type="subcellular location">
    <subcellularLocation>
        <location evidence="3">Cytoplasm</location>
    </subcellularLocation>
</comment>
<dbReference type="GO" id="GO:0004140">
    <property type="term" value="F:dephospho-CoA kinase activity"/>
    <property type="evidence" value="ECO:0007669"/>
    <property type="project" value="UniProtKB-UniRule"/>
</dbReference>
<dbReference type="NCBIfam" id="NF002879">
    <property type="entry name" value="PRK03333.1"/>
    <property type="match status" value="1"/>
</dbReference>
<name>A0ABD4TV32_9CORY</name>
<dbReference type="Proteomes" id="UP001205080">
    <property type="component" value="Unassembled WGS sequence"/>
</dbReference>